<organism evidence="1 2">
    <name type="scientific">Nonomuraea turkmeniaca</name>
    <dbReference type="NCBI Taxonomy" id="103838"/>
    <lineage>
        <taxon>Bacteria</taxon>
        <taxon>Bacillati</taxon>
        <taxon>Actinomycetota</taxon>
        <taxon>Actinomycetes</taxon>
        <taxon>Streptosporangiales</taxon>
        <taxon>Streptosporangiaceae</taxon>
        <taxon>Nonomuraea</taxon>
    </lineage>
</organism>
<gene>
    <name evidence="1" type="ORF">ETD86_08110</name>
</gene>
<dbReference type="Proteomes" id="UP000309128">
    <property type="component" value="Unassembled WGS sequence"/>
</dbReference>
<keyword evidence="2" id="KW-1185">Reference proteome</keyword>
<proteinExistence type="predicted"/>
<sequence length="155" mass="17537">MSGDRQRLFQSYLDAVDWADERHVARALRVIERLLEDHFLGSTETIDHRARRELERDGYRINDDGHITNVGVDIRPGALANLTHATAIHDGFQRIRRAEQHDDPASARHGLRPRHAHLAANAAITWCELILETLADPEAPWRRPSSLSTTAPTTT</sequence>
<reference evidence="1 2" key="1">
    <citation type="submission" date="2019-05" db="EMBL/GenBank/DDBJ databases">
        <title>Draft genome sequence of Nonomuraea turkmeniaca DSM 43926.</title>
        <authorList>
            <person name="Saricaoglu S."/>
            <person name="Isik K."/>
        </authorList>
    </citation>
    <scope>NUCLEOTIDE SEQUENCE [LARGE SCALE GENOMIC DNA]</scope>
    <source>
        <strain evidence="1 2">DSM 43926</strain>
    </source>
</reference>
<accession>A0A5S4FST0</accession>
<name>A0A5S4FST0_9ACTN</name>
<evidence type="ECO:0000313" key="2">
    <source>
        <dbReference type="Proteomes" id="UP000309128"/>
    </source>
</evidence>
<evidence type="ECO:0000313" key="1">
    <source>
        <dbReference type="EMBL" id="TMR23424.1"/>
    </source>
</evidence>
<dbReference type="OrthoDB" id="5139861at2"/>
<dbReference type="AlphaFoldDB" id="A0A5S4FST0"/>
<comment type="caution">
    <text evidence="1">The sequence shown here is derived from an EMBL/GenBank/DDBJ whole genome shotgun (WGS) entry which is preliminary data.</text>
</comment>
<evidence type="ECO:0008006" key="3">
    <source>
        <dbReference type="Google" id="ProtNLM"/>
    </source>
</evidence>
<protein>
    <recommendedName>
        <fullName evidence="3">Abortive infection protein-like C-terminal domain-containing protein</fullName>
    </recommendedName>
</protein>
<dbReference type="EMBL" id="VCKY01000019">
    <property type="protein sequence ID" value="TMR23424.1"/>
    <property type="molecule type" value="Genomic_DNA"/>
</dbReference>